<dbReference type="FunFam" id="3.30.360.20:FF:000014">
    <property type="match status" value="1"/>
</dbReference>
<dbReference type="InterPro" id="IPR013791">
    <property type="entry name" value="RNA3'-term_phos_cycl_insert"/>
</dbReference>
<evidence type="ECO:0000259" key="5">
    <source>
        <dbReference type="Pfam" id="PF01137"/>
    </source>
</evidence>
<evidence type="ECO:0000313" key="8">
    <source>
        <dbReference type="Proteomes" id="UP001344447"/>
    </source>
</evidence>
<dbReference type="GO" id="GO:0005730">
    <property type="term" value="C:nucleolus"/>
    <property type="evidence" value="ECO:0007669"/>
    <property type="project" value="UniProtKB-SubCell"/>
</dbReference>
<dbReference type="NCBIfam" id="TIGR03400">
    <property type="entry name" value="18S_RNA_Rcl1p"/>
    <property type="match status" value="1"/>
</dbReference>
<organism evidence="7 8">
    <name type="scientific">Dictyostelium firmibasis</name>
    <dbReference type="NCBI Taxonomy" id="79012"/>
    <lineage>
        <taxon>Eukaryota</taxon>
        <taxon>Amoebozoa</taxon>
        <taxon>Evosea</taxon>
        <taxon>Eumycetozoa</taxon>
        <taxon>Dictyostelia</taxon>
        <taxon>Dictyosteliales</taxon>
        <taxon>Dictyosteliaceae</taxon>
        <taxon>Dictyostelium</taxon>
    </lineage>
</organism>
<dbReference type="SUPFAM" id="SSF55205">
    <property type="entry name" value="EPT/RTPC-like"/>
    <property type="match status" value="1"/>
</dbReference>
<dbReference type="CDD" id="cd00875">
    <property type="entry name" value="RNA_Cyclase_Class_I"/>
    <property type="match status" value="1"/>
</dbReference>
<proteinExistence type="inferred from homology"/>
<dbReference type="InterPro" id="IPR036553">
    <property type="entry name" value="RPTC_insert"/>
</dbReference>
<sequence>MLKFQGSTHFRQRIICSTLSGKAIRITNIRDEDEKPGLRDYEASFLRLVDKITNGSKIEINSTGTQITYIPGIIIGGKGINHECGTIRGIGYFVEALICLGPFAKAPLDITLNGITNNDIDLTIDTIRTTTLPIIRKFGIEEGLNIKIIKRGAPPNGGGSVNFKCPIVPHLKAIQLIDEGKIRRVRGIAYATRISPQFSNRVLDKAKGLLLEYTPDVYISSDHYKGNESGLSPGYGLTLVAETTTGCCLSAECMSNTGIATTEQQLLQKQQKSQETPEDLGERTALALLEEVFNGGCIDSHNQSLALLFMVLCPEDISKVRLGKITPYTIEFIRQLREFFGVTFKIETDQNSKTVLFTCLGIGYKNMARSTF</sequence>
<evidence type="ECO:0000256" key="4">
    <source>
        <dbReference type="ARBA" id="ARBA00023242"/>
    </source>
</evidence>
<feature type="domain" description="RNA 3'-terminal phosphate cyclase" evidence="5">
    <location>
        <begin position="3"/>
        <end position="346"/>
    </location>
</feature>
<dbReference type="InterPro" id="IPR000228">
    <property type="entry name" value="RNA3'_term_phos_cyc"/>
</dbReference>
<dbReference type="PIRSF" id="PIRSF005378">
    <property type="entry name" value="RNA3'_term_phos_cycl_euk"/>
    <property type="match status" value="1"/>
</dbReference>
<comment type="caution">
    <text evidence="7">The sequence shown here is derived from an EMBL/GenBank/DDBJ whole genome shotgun (WGS) entry which is preliminary data.</text>
</comment>
<dbReference type="InterPro" id="IPR016443">
    <property type="entry name" value="RNA3'_term_phos_cyc_type_2"/>
</dbReference>
<dbReference type="InterPro" id="IPR023797">
    <property type="entry name" value="RNA3'_phos_cyclase_dom"/>
</dbReference>
<dbReference type="PANTHER" id="PTHR11096">
    <property type="entry name" value="RNA 3' TERMINAL PHOSPHATE CYCLASE"/>
    <property type="match status" value="1"/>
</dbReference>
<dbReference type="Gene3D" id="3.30.360.20">
    <property type="entry name" value="RNA 3'-terminal phosphate cyclase, insert domain"/>
    <property type="match status" value="1"/>
</dbReference>
<keyword evidence="4" id="KW-0539">Nucleus</keyword>
<comment type="subcellular location">
    <subcellularLocation>
        <location evidence="1">Nucleus</location>
        <location evidence="1">Nucleolus</location>
    </subcellularLocation>
</comment>
<reference evidence="7 8" key="1">
    <citation type="submission" date="2023-11" db="EMBL/GenBank/DDBJ databases">
        <title>Dfirmibasis_genome.</title>
        <authorList>
            <person name="Edelbroek B."/>
            <person name="Kjellin J."/>
            <person name="Jerlstrom-Hultqvist J."/>
            <person name="Soderbom F."/>
        </authorList>
    </citation>
    <scope>NUCLEOTIDE SEQUENCE [LARGE SCALE GENOMIC DNA]</scope>
    <source>
        <strain evidence="7 8">TNS-C-14</strain>
    </source>
</reference>
<evidence type="ECO:0008006" key="9">
    <source>
        <dbReference type="Google" id="ProtNLM"/>
    </source>
</evidence>
<dbReference type="Pfam" id="PF05189">
    <property type="entry name" value="RTC_insert"/>
    <property type="match status" value="1"/>
</dbReference>
<evidence type="ECO:0000313" key="7">
    <source>
        <dbReference type="EMBL" id="KAK5584829.1"/>
    </source>
</evidence>
<evidence type="ECO:0000256" key="2">
    <source>
        <dbReference type="ARBA" id="ARBA00007089"/>
    </source>
</evidence>
<keyword evidence="8" id="KW-1185">Reference proteome</keyword>
<name>A0AAN7U2X1_9MYCE</name>
<gene>
    <name evidence="7" type="ORF">RB653_006446</name>
</gene>
<dbReference type="GO" id="GO:0004521">
    <property type="term" value="F:RNA endonuclease activity"/>
    <property type="evidence" value="ECO:0007669"/>
    <property type="project" value="TreeGrafter"/>
</dbReference>
<evidence type="ECO:0000256" key="1">
    <source>
        <dbReference type="ARBA" id="ARBA00004604"/>
    </source>
</evidence>
<comment type="similarity">
    <text evidence="2">Belongs to the RNA 3'-terminal cyclase family. Type 2 subfamily.</text>
</comment>
<protein>
    <recommendedName>
        <fullName evidence="9">RNA 3'-terminal phosphate cyclase-like protein</fullName>
    </recommendedName>
</protein>
<feature type="domain" description="RNA 3'-terminal phosphate cyclase insert" evidence="6">
    <location>
        <begin position="178"/>
        <end position="292"/>
    </location>
</feature>
<accession>A0AAN7U2X1</accession>
<dbReference type="Gene3D" id="3.65.10.20">
    <property type="entry name" value="RNA 3'-terminal phosphate cyclase domain"/>
    <property type="match status" value="1"/>
</dbReference>
<evidence type="ECO:0000256" key="3">
    <source>
        <dbReference type="ARBA" id="ARBA00022517"/>
    </source>
</evidence>
<dbReference type="EMBL" id="JAVFKY010000001">
    <property type="protein sequence ID" value="KAK5584829.1"/>
    <property type="molecule type" value="Genomic_DNA"/>
</dbReference>
<dbReference type="GO" id="GO:0000479">
    <property type="term" value="P:endonucleolytic cleavage of tricistronic rRNA transcript (SSU-rRNA, 5.8S rRNA, LSU-rRNA)"/>
    <property type="evidence" value="ECO:0007669"/>
    <property type="project" value="TreeGrafter"/>
</dbReference>
<dbReference type="InterPro" id="IPR013792">
    <property type="entry name" value="RNA3'P_cycl/enolpyr_Trfase_a/b"/>
</dbReference>
<dbReference type="PROSITE" id="PS01287">
    <property type="entry name" value="RTC"/>
    <property type="match status" value="1"/>
</dbReference>
<dbReference type="InterPro" id="IPR020719">
    <property type="entry name" value="RNA3'_term_phos_cycl-like_CS"/>
</dbReference>
<dbReference type="InterPro" id="IPR037136">
    <property type="entry name" value="RNA3'_phos_cyclase_dom_sf"/>
</dbReference>
<dbReference type="Pfam" id="PF01137">
    <property type="entry name" value="RTC"/>
    <property type="match status" value="1"/>
</dbReference>
<dbReference type="PANTHER" id="PTHR11096:SF1">
    <property type="entry name" value="RNA 3'-TERMINAL PHOSPHATE CYCLASE-LIKE PROTEIN"/>
    <property type="match status" value="1"/>
</dbReference>
<dbReference type="Proteomes" id="UP001344447">
    <property type="component" value="Unassembled WGS sequence"/>
</dbReference>
<evidence type="ECO:0000259" key="6">
    <source>
        <dbReference type="Pfam" id="PF05189"/>
    </source>
</evidence>
<keyword evidence="3" id="KW-0690">Ribosome biogenesis</keyword>
<dbReference type="AlphaFoldDB" id="A0AAN7U2X1"/>